<gene>
    <name evidence="2" type="ORF">PAC_00223</name>
</gene>
<evidence type="ECO:0000313" key="2">
    <source>
        <dbReference type="EMBL" id="CZR50351.1"/>
    </source>
</evidence>
<feature type="region of interest" description="Disordered" evidence="1">
    <location>
        <begin position="37"/>
        <end position="58"/>
    </location>
</feature>
<dbReference type="EMBL" id="FJOG01000001">
    <property type="protein sequence ID" value="CZR50351.1"/>
    <property type="molecule type" value="Genomic_DNA"/>
</dbReference>
<keyword evidence="3" id="KW-1185">Reference proteome</keyword>
<proteinExistence type="predicted"/>
<dbReference type="AlphaFoldDB" id="A0A1L7WC53"/>
<dbReference type="Proteomes" id="UP000184330">
    <property type="component" value="Unassembled WGS sequence"/>
</dbReference>
<reference evidence="2 3" key="1">
    <citation type="submission" date="2016-03" db="EMBL/GenBank/DDBJ databases">
        <authorList>
            <person name="Ploux O."/>
        </authorList>
    </citation>
    <scope>NUCLEOTIDE SEQUENCE [LARGE SCALE GENOMIC DNA]</scope>
    <source>
        <strain evidence="2 3">UAMH 11012</strain>
    </source>
</reference>
<sequence length="74" mass="8696">MDLDPLELFRKLREQDAAVANRHTQPLNAFRLRKLEEAETKEAPKTLENTPHQDPYMRKPTISTLHAELKNQIF</sequence>
<evidence type="ECO:0000256" key="1">
    <source>
        <dbReference type="SAM" id="MobiDB-lite"/>
    </source>
</evidence>
<name>A0A1L7WC53_9HELO</name>
<evidence type="ECO:0000313" key="3">
    <source>
        <dbReference type="Proteomes" id="UP000184330"/>
    </source>
</evidence>
<protein>
    <submittedName>
        <fullName evidence="2">Uncharacterized protein</fullName>
    </submittedName>
</protein>
<organism evidence="2 3">
    <name type="scientific">Phialocephala subalpina</name>
    <dbReference type="NCBI Taxonomy" id="576137"/>
    <lineage>
        <taxon>Eukaryota</taxon>
        <taxon>Fungi</taxon>
        <taxon>Dikarya</taxon>
        <taxon>Ascomycota</taxon>
        <taxon>Pezizomycotina</taxon>
        <taxon>Leotiomycetes</taxon>
        <taxon>Helotiales</taxon>
        <taxon>Mollisiaceae</taxon>
        <taxon>Phialocephala</taxon>
        <taxon>Phialocephala fortinii species complex</taxon>
    </lineage>
</organism>
<accession>A0A1L7WC53</accession>